<dbReference type="FunFam" id="3.40.50.1220:FF:000008">
    <property type="entry name" value="Acetolactate synthase"/>
    <property type="match status" value="1"/>
</dbReference>
<dbReference type="FunFam" id="3.40.50.970:FF:000007">
    <property type="entry name" value="Acetolactate synthase"/>
    <property type="match status" value="1"/>
</dbReference>
<keyword evidence="5 12" id="KW-0028">Amino-acid biosynthesis</keyword>
<dbReference type="OrthoDB" id="4494979at2"/>
<dbReference type="Pfam" id="PF00205">
    <property type="entry name" value="TPP_enzyme_M"/>
    <property type="match status" value="1"/>
</dbReference>
<feature type="domain" description="Thiamine pyrophosphate enzyme N-terminal TPP-binding" evidence="15">
    <location>
        <begin position="3"/>
        <end position="117"/>
    </location>
</feature>
<evidence type="ECO:0000259" key="15">
    <source>
        <dbReference type="Pfam" id="PF02776"/>
    </source>
</evidence>
<dbReference type="GO" id="GO:0005948">
    <property type="term" value="C:acetolactate synthase complex"/>
    <property type="evidence" value="ECO:0007669"/>
    <property type="project" value="TreeGrafter"/>
</dbReference>
<evidence type="ECO:0000313" key="17">
    <source>
        <dbReference type="Proteomes" id="UP000264006"/>
    </source>
</evidence>
<organism evidence="16 17">
    <name type="scientific">Euzebya pacifica</name>
    <dbReference type="NCBI Taxonomy" id="1608957"/>
    <lineage>
        <taxon>Bacteria</taxon>
        <taxon>Bacillati</taxon>
        <taxon>Actinomycetota</taxon>
        <taxon>Nitriliruptoria</taxon>
        <taxon>Euzebyales</taxon>
    </lineage>
</organism>
<dbReference type="Pfam" id="PF02775">
    <property type="entry name" value="TPP_enzyme_C"/>
    <property type="match status" value="1"/>
</dbReference>
<dbReference type="GO" id="GO:0050660">
    <property type="term" value="F:flavin adenine dinucleotide binding"/>
    <property type="evidence" value="ECO:0007669"/>
    <property type="project" value="InterPro"/>
</dbReference>
<dbReference type="NCBIfam" id="NF005860">
    <property type="entry name" value="PRK07789.1"/>
    <property type="match status" value="1"/>
</dbReference>
<evidence type="ECO:0000313" key="16">
    <source>
        <dbReference type="EMBL" id="AXV08312.1"/>
    </source>
</evidence>
<comment type="cofactor">
    <cofactor evidence="12">
        <name>Mg(2+)</name>
        <dbReference type="ChEBI" id="CHEBI:18420"/>
    </cofactor>
    <text evidence="12">Binds 1 Mg(2+) ion per subunit.</text>
</comment>
<dbReference type="Pfam" id="PF02776">
    <property type="entry name" value="TPP_enzyme_N"/>
    <property type="match status" value="1"/>
</dbReference>
<evidence type="ECO:0000256" key="12">
    <source>
        <dbReference type="RuleBase" id="RU003591"/>
    </source>
</evidence>
<comment type="pathway">
    <text evidence="1 12">Amino-acid biosynthesis; L-isoleucine biosynthesis; L-isoleucine from 2-oxobutanoate: step 1/4.</text>
</comment>
<dbReference type="InterPro" id="IPR012846">
    <property type="entry name" value="Acetolactate_synth_lsu"/>
</dbReference>
<dbReference type="EC" id="2.2.1.6" evidence="4 12"/>
<evidence type="ECO:0000256" key="10">
    <source>
        <dbReference type="ARBA" id="ARBA00023304"/>
    </source>
</evidence>
<keyword evidence="6 12" id="KW-0808">Transferase</keyword>
<dbReference type="NCBIfam" id="TIGR00118">
    <property type="entry name" value="acolac_lg"/>
    <property type="match status" value="1"/>
</dbReference>
<dbReference type="InterPro" id="IPR012001">
    <property type="entry name" value="Thiamin_PyroP_enz_TPP-bd_dom"/>
</dbReference>
<proteinExistence type="inferred from homology"/>
<evidence type="ECO:0000256" key="1">
    <source>
        <dbReference type="ARBA" id="ARBA00004974"/>
    </source>
</evidence>
<keyword evidence="7 12" id="KW-0479">Metal-binding</keyword>
<name>A0A346Y1G5_9ACTN</name>
<dbReference type="InterPro" id="IPR012000">
    <property type="entry name" value="Thiamin_PyroP_enz_cen_dom"/>
</dbReference>
<keyword evidence="9 12" id="KW-0786">Thiamine pyrophosphate</keyword>
<dbReference type="SUPFAM" id="SSF52467">
    <property type="entry name" value="DHS-like NAD/FAD-binding domain"/>
    <property type="match status" value="1"/>
</dbReference>
<feature type="domain" description="Thiamine pyrophosphate enzyme central" evidence="13">
    <location>
        <begin position="193"/>
        <end position="327"/>
    </location>
</feature>
<dbReference type="Gene3D" id="3.40.50.1220">
    <property type="entry name" value="TPP-binding domain"/>
    <property type="match status" value="1"/>
</dbReference>
<reference evidence="16 17" key="1">
    <citation type="submission" date="2018-09" db="EMBL/GenBank/DDBJ databases">
        <title>Complete genome sequence of Euzebya sp. DY32-46 isolated from seawater of Pacific Ocean.</title>
        <authorList>
            <person name="Xu L."/>
            <person name="Wu Y.-H."/>
            <person name="Xu X.-W."/>
        </authorList>
    </citation>
    <scope>NUCLEOTIDE SEQUENCE [LARGE SCALE GENOMIC DNA]</scope>
    <source>
        <strain evidence="16 17">DY32-46</strain>
    </source>
</reference>
<dbReference type="Proteomes" id="UP000264006">
    <property type="component" value="Chromosome"/>
</dbReference>
<evidence type="ECO:0000256" key="8">
    <source>
        <dbReference type="ARBA" id="ARBA00022842"/>
    </source>
</evidence>
<dbReference type="CDD" id="cd07035">
    <property type="entry name" value="TPP_PYR_POX_like"/>
    <property type="match status" value="1"/>
</dbReference>
<evidence type="ECO:0000256" key="3">
    <source>
        <dbReference type="ARBA" id="ARBA00007812"/>
    </source>
</evidence>
<evidence type="ECO:0000259" key="14">
    <source>
        <dbReference type="Pfam" id="PF02775"/>
    </source>
</evidence>
<comment type="similarity">
    <text evidence="3 12">Belongs to the TPP enzyme family.</text>
</comment>
<protein>
    <recommendedName>
        <fullName evidence="4 12">Acetolactate synthase</fullName>
        <ecNumber evidence="4 12">2.2.1.6</ecNumber>
    </recommendedName>
</protein>
<sequence>MEMTGAQAVIRSLELAGVEVVFGHPGGAILPAYDPMLESSIRHVLARHEQGAGHMAEGYAHATGRVGVCIATSGPGGTNLVTPLADAMMDSIPIVAITGQVATSAVGGDAFQEADITGITMPVTKHNEMVATADRIPGAIAEAFHIASTGRKGPVLIDIPKDVLAQKLTSFDYPERVTLPGYKPTVRGHSKMVREAVDVILAAQRPVIYAGGGIVASGAHEVLKTLAETLELPVVTTLMARGAFPDSHPQHLGMPGMHGHWTAVTALQRADLLIGLGTRFDDRVTGKLDAFAPNAKVVHVDVDPAEIGKNKAVDVPIVGDVGTVMGQMLEVLQSRLDDGVEQADTSAWWDQLRTWLADHPLRHEQEPDGPLKPQTVVRAIDARRAEDSIIVTGVGQHQMWASQLIHYETPRNWINSGGLGTMGFCVPASIGAKVGRPEAQVIAVDGDGSFQMTLQELATASTERIPVIFAVLNNGVLGMVRQWQELFYDRRFSQIELGQDVPDLVKLADAMGAVGFRCVKAEDVDATLEKAFAVKDTPVLIDFRVDPEEKVFPMVPAGQSNDTIIENMDEWWARKAAAERGEGEDLTSAGPPS</sequence>
<dbReference type="InterPro" id="IPR000399">
    <property type="entry name" value="TPP-bd_CS"/>
</dbReference>
<dbReference type="InterPro" id="IPR029061">
    <property type="entry name" value="THDP-binding"/>
</dbReference>
<accession>A0A346Y1G5</accession>
<keyword evidence="17" id="KW-1185">Reference proteome</keyword>
<comment type="catalytic activity">
    <reaction evidence="11 12">
        <text>2 pyruvate + H(+) = (2S)-2-acetolactate + CO2</text>
        <dbReference type="Rhea" id="RHEA:25249"/>
        <dbReference type="ChEBI" id="CHEBI:15361"/>
        <dbReference type="ChEBI" id="CHEBI:15378"/>
        <dbReference type="ChEBI" id="CHEBI:16526"/>
        <dbReference type="ChEBI" id="CHEBI:58476"/>
        <dbReference type="EC" id="2.2.1.6"/>
    </reaction>
</comment>
<dbReference type="AlphaFoldDB" id="A0A346Y1G5"/>
<gene>
    <name evidence="16" type="ORF">DVS28_a3639</name>
</gene>
<dbReference type="KEGG" id="euz:DVS28_a3639"/>
<dbReference type="InterPro" id="IPR045229">
    <property type="entry name" value="TPP_enz"/>
</dbReference>
<dbReference type="PROSITE" id="PS00187">
    <property type="entry name" value="TPP_ENZYMES"/>
    <property type="match status" value="1"/>
</dbReference>
<dbReference type="GO" id="GO:0030976">
    <property type="term" value="F:thiamine pyrophosphate binding"/>
    <property type="evidence" value="ECO:0007669"/>
    <property type="project" value="UniProtKB-UniRule"/>
</dbReference>
<evidence type="ECO:0000256" key="7">
    <source>
        <dbReference type="ARBA" id="ARBA00022723"/>
    </source>
</evidence>
<dbReference type="GO" id="GO:0009099">
    <property type="term" value="P:L-valine biosynthetic process"/>
    <property type="evidence" value="ECO:0007669"/>
    <property type="project" value="UniProtKB-UniPathway"/>
</dbReference>
<dbReference type="GO" id="GO:0000287">
    <property type="term" value="F:magnesium ion binding"/>
    <property type="evidence" value="ECO:0007669"/>
    <property type="project" value="UniProtKB-UniRule"/>
</dbReference>
<dbReference type="InterPro" id="IPR039368">
    <property type="entry name" value="AHAS_TPP"/>
</dbReference>
<evidence type="ECO:0000256" key="11">
    <source>
        <dbReference type="ARBA" id="ARBA00048670"/>
    </source>
</evidence>
<comment type="pathway">
    <text evidence="2 12">Amino-acid biosynthesis; L-valine biosynthesis; L-valine from pyruvate: step 1/4.</text>
</comment>
<dbReference type="UniPathway" id="UPA00047">
    <property type="reaction ID" value="UER00055"/>
</dbReference>
<dbReference type="InterPro" id="IPR029035">
    <property type="entry name" value="DHS-like_NAD/FAD-binding_dom"/>
</dbReference>
<evidence type="ECO:0000256" key="5">
    <source>
        <dbReference type="ARBA" id="ARBA00022605"/>
    </source>
</evidence>
<evidence type="ECO:0000256" key="2">
    <source>
        <dbReference type="ARBA" id="ARBA00005025"/>
    </source>
</evidence>
<dbReference type="GO" id="GO:0009097">
    <property type="term" value="P:isoleucine biosynthetic process"/>
    <property type="evidence" value="ECO:0007669"/>
    <property type="project" value="UniProtKB-UniPathway"/>
</dbReference>
<evidence type="ECO:0000259" key="13">
    <source>
        <dbReference type="Pfam" id="PF00205"/>
    </source>
</evidence>
<dbReference type="CDD" id="cd02015">
    <property type="entry name" value="TPP_AHAS"/>
    <property type="match status" value="1"/>
</dbReference>
<keyword evidence="8 12" id="KW-0460">Magnesium</keyword>
<dbReference type="PANTHER" id="PTHR18968:SF13">
    <property type="entry name" value="ACETOLACTATE SYNTHASE CATALYTIC SUBUNIT, MITOCHONDRIAL"/>
    <property type="match status" value="1"/>
</dbReference>
<dbReference type="GO" id="GO:0003984">
    <property type="term" value="F:acetolactate synthase activity"/>
    <property type="evidence" value="ECO:0007669"/>
    <property type="project" value="UniProtKB-EC"/>
</dbReference>
<evidence type="ECO:0000256" key="9">
    <source>
        <dbReference type="ARBA" id="ARBA00023052"/>
    </source>
</evidence>
<feature type="domain" description="Thiamine pyrophosphate enzyme TPP-binding" evidence="14">
    <location>
        <begin position="393"/>
        <end position="543"/>
    </location>
</feature>
<evidence type="ECO:0000256" key="4">
    <source>
        <dbReference type="ARBA" id="ARBA00013145"/>
    </source>
</evidence>
<keyword evidence="10 12" id="KW-0100">Branched-chain amino acid biosynthesis</keyword>
<dbReference type="SUPFAM" id="SSF52518">
    <property type="entry name" value="Thiamin diphosphate-binding fold (THDP-binding)"/>
    <property type="match status" value="2"/>
</dbReference>
<comment type="cofactor">
    <cofactor evidence="12">
        <name>thiamine diphosphate</name>
        <dbReference type="ChEBI" id="CHEBI:58937"/>
    </cofactor>
    <text evidence="12">Binds 1 thiamine pyrophosphate per subunit.</text>
</comment>
<evidence type="ECO:0000256" key="6">
    <source>
        <dbReference type="ARBA" id="ARBA00022679"/>
    </source>
</evidence>
<dbReference type="EMBL" id="CP031165">
    <property type="protein sequence ID" value="AXV08312.1"/>
    <property type="molecule type" value="Genomic_DNA"/>
</dbReference>
<dbReference type="Gene3D" id="3.40.50.970">
    <property type="match status" value="2"/>
</dbReference>
<dbReference type="UniPathway" id="UPA00049">
    <property type="reaction ID" value="UER00059"/>
</dbReference>
<dbReference type="PANTHER" id="PTHR18968">
    <property type="entry name" value="THIAMINE PYROPHOSPHATE ENZYMES"/>
    <property type="match status" value="1"/>
</dbReference>
<dbReference type="InterPro" id="IPR011766">
    <property type="entry name" value="TPP_enzyme_TPP-bd"/>
</dbReference>